<feature type="compositionally biased region" description="Low complexity" evidence="1">
    <location>
        <begin position="1"/>
        <end position="11"/>
    </location>
</feature>
<evidence type="ECO:0000256" key="1">
    <source>
        <dbReference type="SAM" id="MobiDB-lite"/>
    </source>
</evidence>
<evidence type="ECO:0000313" key="3">
    <source>
        <dbReference type="EMBL" id="KAL0811021.1"/>
    </source>
</evidence>
<dbReference type="EMBL" id="JBEDNZ010000025">
    <property type="protein sequence ID" value="KAL0811021.1"/>
    <property type="molecule type" value="Genomic_DNA"/>
</dbReference>
<dbReference type="EMBL" id="JBEDNZ010000025">
    <property type="protein sequence ID" value="KAL0811024.1"/>
    <property type="molecule type" value="Genomic_DNA"/>
</dbReference>
<dbReference type="CDD" id="cd18719">
    <property type="entry name" value="PIN_Zc3h12a-N4BP1-like"/>
    <property type="match status" value="1"/>
</dbReference>
<dbReference type="Proteomes" id="UP001549921">
    <property type="component" value="Unassembled WGS sequence"/>
</dbReference>
<protein>
    <recommendedName>
        <fullName evidence="2">RNase NYN domain-containing protein</fullName>
    </recommendedName>
</protein>
<proteinExistence type="predicted"/>
<feature type="region of interest" description="Disordered" evidence="1">
    <location>
        <begin position="1"/>
        <end position="27"/>
    </location>
</feature>
<dbReference type="FunFam" id="3.40.50.11980:FF:000001">
    <property type="entry name" value="ZC3H12A isoform 1"/>
    <property type="match status" value="1"/>
</dbReference>
<reference evidence="3 4" key="1">
    <citation type="submission" date="2024-06" db="EMBL/GenBank/DDBJ databases">
        <title>A chromosome-level genome assembly of beet webworm, Loxostege sticticalis.</title>
        <authorList>
            <person name="Zhang Y."/>
        </authorList>
    </citation>
    <scope>NUCLEOTIDE SEQUENCE [LARGE SCALE GENOMIC DNA]</scope>
    <source>
        <strain evidence="3">AQ028</strain>
        <tissue evidence="3">Male pupae</tissue>
    </source>
</reference>
<dbReference type="Gene3D" id="3.40.50.11980">
    <property type="match status" value="1"/>
</dbReference>
<gene>
    <name evidence="3" type="ORF">ABMA28_010305</name>
</gene>
<dbReference type="PANTHER" id="PTHR12876">
    <property type="entry name" value="N4BP1-RELATED"/>
    <property type="match status" value="1"/>
</dbReference>
<comment type="caution">
    <text evidence="3">The sequence shown here is derived from an EMBL/GenBank/DDBJ whole genome shotgun (WGS) entry which is preliminary data.</text>
</comment>
<evidence type="ECO:0000259" key="2">
    <source>
        <dbReference type="Pfam" id="PF11977"/>
    </source>
</evidence>
<organism evidence="3 4">
    <name type="scientific">Loxostege sticticalis</name>
    <name type="common">Beet webworm moth</name>
    <dbReference type="NCBI Taxonomy" id="481309"/>
    <lineage>
        <taxon>Eukaryota</taxon>
        <taxon>Metazoa</taxon>
        <taxon>Ecdysozoa</taxon>
        <taxon>Arthropoda</taxon>
        <taxon>Hexapoda</taxon>
        <taxon>Insecta</taxon>
        <taxon>Pterygota</taxon>
        <taxon>Neoptera</taxon>
        <taxon>Endopterygota</taxon>
        <taxon>Lepidoptera</taxon>
        <taxon>Glossata</taxon>
        <taxon>Ditrysia</taxon>
        <taxon>Pyraloidea</taxon>
        <taxon>Crambidae</taxon>
        <taxon>Pyraustinae</taxon>
        <taxon>Loxostege</taxon>
    </lineage>
</organism>
<sequence length="538" mass="60595">MAGIKDNPLNSKKLKNKKKRKHRKKKDQIKRLFEKLRNESDITLNDETENHNNSTVIVLDDTIKECPKKRKVSETLAEEMVCKKANNQSVIIADNDVFPRNSKPLITVKNSVQPATTDPVIIADDVELQTNSECSSSKKRKLLATDIKPVIVPDNDVLQINPEPCSSKTPRKKGIAPPMNCSTPLAKSNTDLVGNNNADGAKNLNVDLNQTKVINRDSYLTIDLTTDSDLSRLQCNTVIDLDNTQESQDCTLVSISNASSMSGDSQVTVLHKNSSRSKRMDKFVNGIAKLDASEKGKLLEMITQKIFNGCKVPEKLFGHTSRAVETVNEVIEPAETTYIKEVILGQKKSRNSIGSNIYNPEKDNRYKQGLRMVVIDGSNVALQHSKGRIFSVRGLKICIEYFLKRGHTVKAFVPHFRCKFGKSSDPRLLDDLERLGYVVYTPSREIQGKLVASYDDRYIVQCAAEFDGVIVTGDNYRDLLQENPRWRFVIENRLLPFTWVNDMIMFPRDPLGRNGPTLEQFLRHPVPKSIPSKQTIVL</sequence>
<feature type="domain" description="RNase NYN" evidence="2">
    <location>
        <begin position="370"/>
        <end position="520"/>
    </location>
</feature>
<feature type="compositionally biased region" description="Basic residues" evidence="1">
    <location>
        <begin position="12"/>
        <end position="27"/>
    </location>
</feature>
<dbReference type="PANTHER" id="PTHR12876:SF35">
    <property type="entry name" value="LD08718P-RELATED"/>
    <property type="match status" value="1"/>
</dbReference>
<name>A0ABD0SE75_LOXSC</name>
<dbReference type="AlphaFoldDB" id="A0ABD0SE75"/>
<dbReference type="Pfam" id="PF11977">
    <property type="entry name" value="RNase_Zc3h12a"/>
    <property type="match status" value="1"/>
</dbReference>
<evidence type="ECO:0000313" key="4">
    <source>
        <dbReference type="Proteomes" id="UP001549921"/>
    </source>
</evidence>
<dbReference type="InterPro" id="IPR021869">
    <property type="entry name" value="RNase_Zc3h12_NYN"/>
</dbReference>
<dbReference type="InterPro" id="IPR051101">
    <property type="entry name" value="ZC3H12/N4BP1_RNase_Reg"/>
</dbReference>
<accession>A0ABD0SE75</accession>